<dbReference type="OrthoDB" id="4486482at2759"/>
<accession>A0A395HGB9</accession>
<name>A0A395HGB9_ASPHC</name>
<dbReference type="AlphaFoldDB" id="A0A395HGB9"/>
<dbReference type="EMBL" id="KZ824378">
    <property type="protein sequence ID" value="RAL06549.1"/>
    <property type="molecule type" value="Genomic_DNA"/>
</dbReference>
<dbReference type="RefSeq" id="XP_025545703.1">
    <property type="nucleotide sequence ID" value="XM_025692262.1"/>
</dbReference>
<protein>
    <submittedName>
        <fullName evidence="1">Uncharacterized protein</fullName>
    </submittedName>
</protein>
<sequence>ISVTITSNIVSLDELIPRVVSIKREDMDIERLIPWVFQHKEAVVEDDIESWPDEDFTLSIFFDSLLSHCALSRARSSPCNDSGVESAWRARETVTVPLRNWELEGRKSCLQFIKSQGILLKLLMQIVYKSLEDIKKADPEILFPIAAPKMKYIIGGTQYQARSEGQIAIGSREKNLPIVSYTGWFIGQTWSELLGETFSIMLGQLASNLGVWKNCNVLREQEVFVIGFYGSCIHVARGIFTLDPVSRAHSQGLSDIGAFNIDFTRGFNLCFKSDWLEAARVLTRLFRYLFSGSSRVSAMRVNF</sequence>
<dbReference type="Proteomes" id="UP000248961">
    <property type="component" value="Unassembled WGS sequence"/>
</dbReference>
<evidence type="ECO:0000313" key="2">
    <source>
        <dbReference type="Proteomes" id="UP000248961"/>
    </source>
</evidence>
<feature type="non-terminal residue" evidence="1">
    <location>
        <position position="1"/>
    </location>
</feature>
<dbReference type="GeneID" id="37196551"/>
<evidence type="ECO:0000313" key="1">
    <source>
        <dbReference type="EMBL" id="RAL06549.1"/>
    </source>
</evidence>
<reference evidence="1 2" key="1">
    <citation type="submission" date="2018-02" db="EMBL/GenBank/DDBJ databases">
        <title>The genomes of Aspergillus section Nigri reveals drivers in fungal speciation.</title>
        <authorList>
            <consortium name="DOE Joint Genome Institute"/>
            <person name="Vesth T.C."/>
            <person name="Nybo J."/>
            <person name="Theobald S."/>
            <person name="Brandl J."/>
            <person name="Frisvad J.C."/>
            <person name="Nielsen K.F."/>
            <person name="Lyhne E.K."/>
            <person name="Kogle M.E."/>
            <person name="Kuo A."/>
            <person name="Riley R."/>
            <person name="Clum A."/>
            <person name="Nolan M."/>
            <person name="Lipzen A."/>
            <person name="Salamov A."/>
            <person name="Henrissat B."/>
            <person name="Wiebenga A."/>
            <person name="De vries R.P."/>
            <person name="Grigoriev I.V."/>
            <person name="Mortensen U.H."/>
            <person name="Andersen M.R."/>
            <person name="Baker S.E."/>
        </authorList>
    </citation>
    <scope>NUCLEOTIDE SEQUENCE [LARGE SCALE GENOMIC DNA]</scope>
    <source>
        <strain evidence="1 2">CBS 101889</strain>
    </source>
</reference>
<proteinExistence type="predicted"/>
<gene>
    <name evidence="1" type="ORF">BO97DRAFT_358529</name>
</gene>
<dbReference type="VEuPathDB" id="FungiDB:BO97DRAFT_358529"/>
<organism evidence="1 2">
    <name type="scientific">Aspergillus homomorphus (strain CBS 101889)</name>
    <dbReference type="NCBI Taxonomy" id="1450537"/>
    <lineage>
        <taxon>Eukaryota</taxon>
        <taxon>Fungi</taxon>
        <taxon>Dikarya</taxon>
        <taxon>Ascomycota</taxon>
        <taxon>Pezizomycotina</taxon>
        <taxon>Eurotiomycetes</taxon>
        <taxon>Eurotiomycetidae</taxon>
        <taxon>Eurotiales</taxon>
        <taxon>Aspergillaceae</taxon>
        <taxon>Aspergillus</taxon>
        <taxon>Aspergillus subgen. Circumdati</taxon>
    </lineage>
</organism>
<keyword evidence="2" id="KW-1185">Reference proteome</keyword>